<dbReference type="AlphaFoldDB" id="A0A8T2JDY0"/>
<dbReference type="GO" id="GO:0042026">
    <property type="term" value="P:protein refolding"/>
    <property type="evidence" value="ECO:0007669"/>
    <property type="project" value="TreeGrafter"/>
</dbReference>
<sequence length="157" mass="17722">MDSHSDLSHSDIFQEVRDGINMLEEQMREVFGLGAHFQTTVIATETTTWRILKKSEERSTQKEIAIDTSETTGKQFMAIVPVEGYYPDEVTVRVRDGKVSIKGNHEEGCSDHHGNTTSKNMSFFTEITLPNDAIDETVEFTFNDENKLVIKASRCGD</sequence>
<dbReference type="Pfam" id="PF00011">
    <property type="entry name" value="HSP20"/>
    <property type="match status" value="1"/>
</dbReference>
<gene>
    <name evidence="4" type="ORF">GDO86_010789</name>
</gene>
<dbReference type="PROSITE" id="PS01031">
    <property type="entry name" value="SHSP"/>
    <property type="match status" value="1"/>
</dbReference>
<dbReference type="CDD" id="cd06526">
    <property type="entry name" value="metazoan_ACD"/>
    <property type="match status" value="1"/>
</dbReference>
<feature type="domain" description="SHSP" evidence="3">
    <location>
        <begin position="55"/>
        <end position="157"/>
    </location>
</feature>
<dbReference type="SUPFAM" id="SSF49764">
    <property type="entry name" value="HSP20-like chaperones"/>
    <property type="match status" value="1"/>
</dbReference>
<protein>
    <recommendedName>
        <fullName evidence="3">SHSP domain-containing protein</fullName>
    </recommendedName>
</protein>
<dbReference type="InterPro" id="IPR001436">
    <property type="entry name" value="Alpha-crystallin/sHSP_animal"/>
</dbReference>
<dbReference type="GO" id="GO:0005737">
    <property type="term" value="C:cytoplasm"/>
    <property type="evidence" value="ECO:0007669"/>
    <property type="project" value="TreeGrafter"/>
</dbReference>
<name>A0A8T2JDY0_9PIPI</name>
<dbReference type="InterPro" id="IPR008978">
    <property type="entry name" value="HSP20-like_chaperone"/>
</dbReference>
<proteinExistence type="inferred from homology"/>
<accession>A0A8T2JDY0</accession>
<evidence type="ECO:0000259" key="3">
    <source>
        <dbReference type="PROSITE" id="PS01031"/>
    </source>
</evidence>
<dbReference type="InterPro" id="IPR002068">
    <property type="entry name" value="A-crystallin/Hsp20_dom"/>
</dbReference>
<dbReference type="PANTHER" id="PTHR45640">
    <property type="entry name" value="HEAT SHOCK PROTEIN HSP-12.2-RELATED"/>
    <property type="match status" value="1"/>
</dbReference>
<evidence type="ECO:0000256" key="1">
    <source>
        <dbReference type="PROSITE-ProRule" id="PRU00285"/>
    </source>
</evidence>
<dbReference type="Proteomes" id="UP000812440">
    <property type="component" value="Chromosome 6"/>
</dbReference>
<dbReference type="EMBL" id="JAACNH010000005">
    <property type="protein sequence ID" value="KAG8441738.1"/>
    <property type="molecule type" value="Genomic_DNA"/>
</dbReference>
<organism evidence="4 5">
    <name type="scientific">Hymenochirus boettgeri</name>
    <name type="common">Congo dwarf clawed frog</name>
    <dbReference type="NCBI Taxonomy" id="247094"/>
    <lineage>
        <taxon>Eukaryota</taxon>
        <taxon>Metazoa</taxon>
        <taxon>Chordata</taxon>
        <taxon>Craniata</taxon>
        <taxon>Vertebrata</taxon>
        <taxon>Euteleostomi</taxon>
        <taxon>Amphibia</taxon>
        <taxon>Batrachia</taxon>
        <taxon>Anura</taxon>
        <taxon>Pipoidea</taxon>
        <taxon>Pipidae</taxon>
        <taxon>Pipinae</taxon>
        <taxon>Hymenochirus</taxon>
    </lineage>
</organism>
<evidence type="ECO:0000313" key="4">
    <source>
        <dbReference type="EMBL" id="KAG8441738.1"/>
    </source>
</evidence>
<dbReference type="GO" id="GO:0051082">
    <property type="term" value="F:unfolded protein binding"/>
    <property type="evidence" value="ECO:0007669"/>
    <property type="project" value="TreeGrafter"/>
</dbReference>
<comment type="similarity">
    <text evidence="1 2">Belongs to the small heat shock protein (HSP20) family.</text>
</comment>
<evidence type="ECO:0000256" key="2">
    <source>
        <dbReference type="RuleBase" id="RU003616"/>
    </source>
</evidence>
<comment type="caution">
    <text evidence="4">The sequence shown here is derived from an EMBL/GenBank/DDBJ whole genome shotgun (WGS) entry which is preliminary data.</text>
</comment>
<keyword evidence="5" id="KW-1185">Reference proteome</keyword>
<reference evidence="4" key="1">
    <citation type="thesis" date="2020" institute="ProQuest LLC" country="789 East Eisenhower Parkway, Ann Arbor, MI, USA">
        <title>Comparative Genomics and Chromosome Evolution.</title>
        <authorList>
            <person name="Mudd A.B."/>
        </authorList>
    </citation>
    <scope>NUCLEOTIDE SEQUENCE</scope>
    <source>
        <strain evidence="4">Female2</strain>
        <tissue evidence="4">Blood</tissue>
    </source>
</reference>
<dbReference type="PANTHER" id="PTHR45640:SF26">
    <property type="entry name" value="RE23625P"/>
    <property type="match status" value="1"/>
</dbReference>
<dbReference type="GO" id="GO:0005634">
    <property type="term" value="C:nucleus"/>
    <property type="evidence" value="ECO:0007669"/>
    <property type="project" value="TreeGrafter"/>
</dbReference>
<evidence type="ECO:0000313" key="5">
    <source>
        <dbReference type="Proteomes" id="UP000812440"/>
    </source>
</evidence>
<dbReference type="GO" id="GO:0009408">
    <property type="term" value="P:response to heat"/>
    <property type="evidence" value="ECO:0007669"/>
    <property type="project" value="TreeGrafter"/>
</dbReference>
<dbReference type="OrthoDB" id="1431247at2759"/>
<dbReference type="Gene3D" id="2.60.40.790">
    <property type="match status" value="1"/>
</dbReference>